<proteinExistence type="inferred from homology"/>
<feature type="binding site" evidence="5">
    <location>
        <position position="222"/>
    </location>
    <ligand>
        <name>substrate</name>
    </ligand>
</feature>
<keyword evidence="4 5" id="KW-0862">Zinc</keyword>
<gene>
    <name evidence="5" type="primary">mtaD</name>
    <name evidence="7" type="ORF">BI364_06345</name>
</gene>
<dbReference type="InterPro" id="IPR050287">
    <property type="entry name" value="MTA/SAH_deaminase"/>
</dbReference>
<dbReference type="EC" id="3.5.4.31" evidence="5"/>
<dbReference type="HAMAP" id="MF_01281">
    <property type="entry name" value="MTA_SAH_deamin"/>
    <property type="match status" value="1"/>
</dbReference>
<feature type="binding site" evidence="5">
    <location>
        <position position="307"/>
    </location>
    <ligand>
        <name>Zn(2+)</name>
        <dbReference type="ChEBI" id="CHEBI:29105"/>
    </ligand>
</feature>
<evidence type="ECO:0000256" key="4">
    <source>
        <dbReference type="ARBA" id="ARBA00022833"/>
    </source>
</evidence>
<dbReference type="SUPFAM" id="SSF51556">
    <property type="entry name" value="Metallo-dependent hydrolases"/>
    <property type="match status" value="1"/>
</dbReference>
<comment type="catalytic activity">
    <reaction evidence="5">
        <text>S-adenosyl-L-homocysteine + H2O + H(+) = S-inosyl-L-homocysteine + NH4(+)</text>
        <dbReference type="Rhea" id="RHEA:20716"/>
        <dbReference type="ChEBI" id="CHEBI:15377"/>
        <dbReference type="ChEBI" id="CHEBI:15378"/>
        <dbReference type="ChEBI" id="CHEBI:28938"/>
        <dbReference type="ChEBI" id="CHEBI:57856"/>
        <dbReference type="ChEBI" id="CHEBI:57985"/>
        <dbReference type="EC" id="3.5.4.28"/>
    </reaction>
</comment>
<evidence type="ECO:0000256" key="2">
    <source>
        <dbReference type="ARBA" id="ARBA00022723"/>
    </source>
</evidence>
<comment type="catalytic activity">
    <reaction evidence="5">
        <text>S-methyl-5'-thioadenosine + H2O + H(+) = S-methyl-5'-thioinosine + NH4(+)</text>
        <dbReference type="Rhea" id="RHEA:25025"/>
        <dbReference type="ChEBI" id="CHEBI:15377"/>
        <dbReference type="ChEBI" id="CHEBI:15378"/>
        <dbReference type="ChEBI" id="CHEBI:17509"/>
        <dbReference type="ChEBI" id="CHEBI:28938"/>
        <dbReference type="ChEBI" id="CHEBI:48595"/>
        <dbReference type="EC" id="3.5.4.31"/>
    </reaction>
</comment>
<dbReference type="Proteomes" id="UP000095401">
    <property type="component" value="Chromosome"/>
</dbReference>
<evidence type="ECO:0000313" key="7">
    <source>
        <dbReference type="EMBL" id="AOU97628.1"/>
    </source>
</evidence>
<dbReference type="GO" id="GO:0050270">
    <property type="term" value="F:S-adenosylhomocysteine deaminase activity"/>
    <property type="evidence" value="ECO:0007669"/>
    <property type="project" value="UniProtKB-UniRule"/>
</dbReference>
<dbReference type="InterPro" id="IPR011059">
    <property type="entry name" value="Metal-dep_hydrolase_composite"/>
</dbReference>
<keyword evidence="2 5" id="KW-0479">Metal-binding</keyword>
<dbReference type="CDD" id="cd01298">
    <property type="entry name" value="ATZ_TRZ_like"/>
    <property type="match status" value="1"/>
</dbReference>
<evidence type="ECO:0000259" key="6">
    <source>
        <dbReference type="Pfam" id="PF01979"/>
    </source>
</evidence>
<dbReference type="EC" id="3.5.4.28" evidence="5"/>
<sequence length="444" mass="47690">MNEIDLLISARWVIPVEPDAVVLENHAVAVRGRRIVDILPTSEALQKYPSAERQDLPRHALIPGLVNAHTHAAMSLMRGLADDLPLMTWLQAHIWPTEARWVGAEFVRDGTRLAIAEMLRGGTTCFNDMYFFPEVTARVATTLGMRASIGMIVVDFPSAWARNADEYIARGLEEVLDAHKGEGLISTCFAPHAPYTVSDAPLARIRNLADELDRPVHIHVHETRHEVDEHVAKHGLRPLARLDGLGLLGPNLVAVHMTQLEDHEIALLAARGASVVHCPQSNLKLASGFCPVAQLIEAGVNVALGTDGAASNNDLDLWDEMRTAALLAKGVAGRADAVPAHSALKMATLAGARALGLGDEIGSIEVGKAADLVAVDLGRIETQPVYEPVSHLVYAAGREAVSHVWIAGQAKLVEGELTQIDIDEVMANAAAWAARIVAADPQQA</sequence>
<feature type="binding site" evidence="5">
    <location>
        <position position="219"/>
    </location>
    <ligand>
        <name>Zn(2+)</name>
        <dbReference type="ChEBI" id="CHEBI:29105"/>
    </ligand>
</feature>
<name>A0A1D8IMD9_9GAMM</name>
<comment type="similarity">
    <text evidence="1">Belongs to the metallo-dependent hydrolases superfamily. ATZ/TRZ family.</text>
</comment>
<dbReference type="EMBL" id="CP017415">
    <property type="protein sequence ID" value="AOU97628.1"/>
    <property type="molecule type" value="Genomic_DNA"/>
</dbReference>
<dbReference type="PANTHER" id="PTHR43794">
    <property type="entry name" value="AMINOHYDROLASE SSNA-RELATED"/>
    <property type="match status" value="1"/>
</dbReference>
<feature type="binding site" evidence="5">
    <location>
        <position position="192"/>
    </location>
    <ligand>
        <name>substrate</name>
    </ligand>
</feature>
<dbReference type="InterPro" id="IPR006680">
    <property type="entry name" value="Amidohydro-rel"/>
</dbReference>
<dbReference type="SUPFAM" id="SSF51338">
    <property type="entry name" value="Composite domain of metallo-dependent hydrolases"/>
    <property type="match status" value="1"/>
</dbReference>
<feature type="binding site" evidence="5">
    <location>
        <position position="98"/>
    </location>
    <ligand>
        <name>substrate</name>
    </ligand>
</feature>
<dbReference type="InterPro" id="IPR023512">
    <property type="entry name" value="Deaminase_MtaD/DadD"/>
</dbReference>
<dbReference type="GO" id="GO:0046872">
    <property type="term" value="F:metal ion binding"/>
    <property type="evidence" value="ECO:0007669"/>
    <property type="project" value="UniProtKB-KW"/>
</dbReference>
<evidence type="ECO:0000256" key="5">
    <source>
        <dbReference type="HAMAP-Rule" id="MF_01281"/>
    </source>
</evidence>
<feature type="binding site" evidence="5">
    <location>
        <position position="307"/>
    </location>
    <ligand>
        <name>substrate</name>
    </ligand>
</feature>
<dbReference type="Pfam" id="PF01979">
    <property type="entry name" value="Amidohydro_1"/>
    <property type="match status" value="1"/>
</dbReference>
<accession>A0A1D8IMD9</accession>
<evidence type="ECO:0000256" key="1">
    <source>
        <dbReference type="ARBA" id="ARBA00006745"/>
    </source>
</evidence>
<feature type="domain" description="Amidohydrolase-related" evidence="6">
    <location>
        <begin position="61"/>
        <end position="409"/>
    </location>
</feature>
<feature type="binding site" evidence="5">
    <location>
        <position position="69"/>
    </location>
    <ligand>
        <name>Zn(2+)</name>
        <dbReference type="ChEBI" id="CHEBI:29105"/>
    </ligand>
</feature>
<dbReference type="Gene3D" id="2.30.40.10">
    <property type="entry name" value="Urease, subunit C, domain 1"/>
    <property type="match status" value="1"/>
</dbReference>
<comment type="cofactor">
    <cofactor evidence="5">
        <name>Zn(2+)</name>
        <dbReference type="ChEBI" id="CHEBI:29105"/>
    </cofactor>
    <text evidence="5">Binds 1 zinc ion per subunit.</text>
</comment>
<keyword evidence="3 5" id="KW-0378">Hydrolase</keyword>
<dbReference type="RefSeq" id="WP_070078013.1">
    <property type="nucleotide sequence ID" value="NZ_CP017415.1"/>
</dbReference>
<dbReference type="InterPro" id="IPR032466">
    <property type="entry name" value="Metal_Hydrolase"/>
</dbReference>
<comment type="caution">
    <text evidence="5">Lacks conserved residue(s) required for the propagation of feature annotation.</text>
</comment>
<dbReference type="Gene3D" id="3.20.20.140">
    <property type="entry name" value="Metal-dependent hydrolases"/>
    <property type="match status" value="1"/>
</dbReference>
<dbReference type="NCBIfam" id="NF006549">
    <property type="entry name" value="PRK09045.1"/>
    <property type="match status" value="1"/>
</dbReference>
<comment type="function">
    <text evidence="5">Catalyzes the deamination of 5-methylthioadenosine and S-adenosyl-L-homocysteine into 5-methylthioinosine and S-inosyl-L-homocysteine, respectively. Is also able to deaminate adenosine.</text>
</comment>
<reference evidence="8" key="1">
    <citation type="submission" date="2016-09" db="EMBL/GenBank/DDBJ databases">
        <title>Acidihalobacter prosperus F5.</title>
        <authorList>
            <person name="Khaleque H.N."/>
            <person name="Ramsay J.P."/>
            <person name="Kaksonen A.H."/>
            <person name="Boxall N.J."/>
            <person name="Watkin E.L.J."/>
        </authorList>
    </citation>
    <scope>NUCLEOTIDE SEQUENCE [LARGE SCALE GENOMIC DNA]</scope>
    <source>
        <strain evidence="8">F5</strain>
    </source>
</reference>
<organism evidence="7 8">
    <name type="scientific">Acidihalobacter yilgarnensis</name>
    <dbReference type="NCBI Taxonomy" id="2819280"/>
    <lineage>
        <taxon>Bacteria</taxon>
        <taxon>Pseudomonadati</taxon>
        <taxon>Pseudomonadota</taxon>
        <taxon>Gammaproteobacteria</taxon>
        <taxon>Chromatiales</taxon>
        <taxon>Ectothiorhodospiraceae</taxon>
        <taxon>Acidihalobacter</taxon>
    </lineage>
</organism>
<dbReference type="PANTHER" id="PTHR43794:SF11">
    <property type="entry name" value="AMIDOHYDROLASE-RELATED DOMAIN-CONTAINING PROTEIN"/>
    <property type="match status" value="1"/>
</dbReference>
<comment type="similarity">
    <text evidence="5">Belongs to the metallo-dependent hydrolases superfamily. MTA/SAH deaminase family.</text>
</comment>
<dbReference type="KEGG" id="aprs:BI364_06345"/>
<dbReference type="FunFam" id="3.20.20.140:FF:000014">
    <property type="entry name" value="5-methylthioadenosine/S-adenosylhomocysteine deaminase"/>
    <property type="match status" value="1"/>
</dbReference>
<keyword evidence="8" id="KW-1185">Reference proteome</keyword>
<protein>
    <recommendedName>
        <fullName evidence="5">5-methylthioadenosine/S-adenosylhomocysteine deaminase</fullName>
        <shortName evidence="5">MTA/SAH deaminase</shortName>
        <ecNumber evidence="5">3.5.4.28</ecNumber>
        <ecNumber evidence="5">3.5.4.31</ecNumber>
    </recommendedName>
</protein>
<dbReference type="AlphaFoldDB" id="A0A1D8IMD9"/>
<feature type="binding site" evidence="5">
    <location>
        <position position="71"/>
    </location>
    <ligand>
        <name>Zn(2+)</name>
        <dbReference type="ChEBI" id="CHEBI:29105"/>
    </ligand>
</feature>
<evidence type="ECO:0000313" key="8">
    <source>
        <dbReference type="Proteomes" id="UP000095401"/>
    </source>
</evidence>
<dbReference type="GO" id="GO:0090614">
    <property type="term" value="F:5'-methylthioadenosine deaminase activity"/>
    <property type="evidence" value="ECO:0007669"/>
    <property type="project" value="UniProtKB-UniRule"/>
</dbReference>
<evidence type="ECO:0000256" key="3">
    <source>
        <dbReference type="ARBA" id="ARBA00022801"/>
    </source>
</evidence>